<proteinExistence type="predicted"/>
<reference evidence="1" key="1">
    <citation type="submission" date="2023-06" db="EMBL/GenBank/DDBJ databases">
        <title>Genomic of Agaribacillus aureum.</title>
        <authorList>
            <person name="Wang G."/>
        </authorList>
    </citation>
    <scope>NUCLEOTIDE SEQUENCE</scope>
    <source>
        <strain evidence="1">BMA12</strain>
    </source>
</reference>
<organism evidence="1 2">
    <name type="scientific">Agaribacillus aureus</name>
    <dbReference type="NCBI Taxonomy" id="3051825"/>
    <lineage>
        <taxon>Bacteria</taxon>
        <taxon>Pseudomonadati</taxon>
        <taxon>Bacteroidota</taxon>
        <taxon>Cytophagia</taxon>
        <taxon>Cytophagales</taxon>
        <taxon>Splendidivirgaceae</taxon>
        <taxon>Agaribacillus</taxon>
    </lineage>
</organism>
<dbReference type="PANTHER" id="PTHR43434:SF19">
    <property type="entry name" value="PHOSPHONOACETALDEHYDE HYDROLASE"/>
    <property type="match status" value="1"/>
</dbReference>
<dbReference type="Pfam" id="PF13419">
    <property type="entry name" value="HAD_2"/>
    <property type="match status" value="1"/>
</dbReference>
<gene>
    <name evidence="1" type="ORF">QQ020_28270</name>
</gene>
<dbReference type="Gene3D" id="3.40.50.1000">
    <property type="entry name" value="HAD superfamily/HAD-like"/>
    <property type="match status" value="1"/>
</dbReference>
<dbReference type="InterPro" id="IPR041492">
    <property type="entry name" value="HAD_2"/>
</dbReference>
<dbReference type="InterPro" id="IPR023214">
    <property type="entry name" value="HAD_sf"/>
</dbReference>
<comment type="caution">
    <text evidence="1">The sequence shown here is derived from an EMBL/GenBank/DDBJ whole genome shotgun (WGS) entry which is preliminary data.</text>
</comment>
<keyword evidence="2" id="KW-1185">Reference proteome</keyword>
<evidence type="ECO:0000313" key="2">
    <source>
        <dbReference type="Proteomes" id="UP001172083"/>
    </source>
</evidence>
<dbReference type="SUPFAM" id="SSF56784">
    <property type="entry name" value="HAD-like"/>
    <property type="match status" value="1"/>
</dbReference>
<sequence length="106" mass="11761">MEELIIFLKEKDIKIALNTGYNAKIAHLLLDKMNWKQGVHYDTLITADDVSNGRPYPDMILMAMDKLKIDDTSKVLKAGDSIIDIEEGKNAQCGITVAVTTGAHTR</sequence>
<accession>A0ABT8LE34</accession>
<dbReference type="InterPro" id="IPR036412">
    <property type="entry name" value="HAD-like_sf"/>
</dbReference>
<keyword evidence="1" id="KW-0378">Hydrolase</keyword>
<dbReference type="PANTHER" id="PTHR43434">
    <property type="entry name" value="PHOSPHOGLYCOLATE PHOSPHATASE"/>
    <property type="match status" value="1"/>
</dbReference>
<dbReference type="RefSeq" id="WP_346761341.1">
    <property type="nucleotide sequence ID" value="NZ_JAUJEB010000007.1"/>
</dbReference>
<dbReference type="InterPro" id="IPR006439">
    <property type="entry name" value="HAD-SF_hydro_IA"/>
</dbReference>
<name>A0ABT8LE34_9BACT</name>
<dbReference type="InterPro" id="IPR050155">
    <property type="entry name" value="HAD-like_hydrolase_sf"/>
</dbReference>
<dbReference type="GO" id="GO:0016787">
    <property type="term" value="F:hydrolase activity"/>
    <property type="evidence" value="ECO:0007669"/>
    <property type="project" value="UniProtKB-KW"/>
</dbReference>
<dbReference type="Proteomes" id="UP001172083">
    <property type="component" value="Unassembled WGS sequence"/>
</dbReference>
<protein>
    <submittedName>
        <fullName evidence="1">HAD-IA family hydrolase</fullName>
    </submittedName>
</protein>
<evidence type="ECO:0000313" key="1">
    <source>
        <dbReference type="EMBL" id="MDN5216007.1"/>
    </source>
</evidence>
<dbReference type="NCBIfam" id="TIGR01549">
    <property type="entry name" value="HAD-SF-IA-v1"/>
    <property type="match status" value="1"/>
</dbReference>
<dbReference type="EMBL" id="JAUJEB010000007">
    <property type="protein sequence ID" value="MDN5216007.1"/>
    <property type="molecule type" value="Genomic_DNA"/>
</dbReference>